<dbReference type="Proteomes" id="UP001153332">
    <property type="component" value="Unassembled WGS sequence"/>
</dbReference>
<accession>A0ACC2JHB6</accession>
<dbReference type="EMBL" id="JAPUUL010001707">
    <property type="protein sequence ID" value="KAJ8126767.1"/>
    <property type="molecule type" value="Genomic_DNA"/>
</dbReference>
<proteinExistence type="predicted"/>
<keyword evidence="2" id="KW-1185">Reference proteome</keyword>
<gene>
    <name evidence="1" type="ORF">O1611_g6870</name>
</gene>
<reference evidence="1" key="1">
    <citation type="submission" date="2022-12" db="EMBL/GenBank/DDBJ databases">
        <title>Genome Sequence of Lasiodiplodia mahajangana.</title>
        <authorList>
            <person name="Buettner E."/>
        </authorList>
    </citation>
    <scope>NUCLEOTIDE SEQUENCE</scope>
    <source>
        <strain evidence="1">VT137</strain>
    </source>
</reference>
<protein>
    <submittedName>
        <fullName evidence="1">Uncharacterized protein</fullName>
    </submittedName>
</protein>
<name>A0ACC2JHB6_9PEZI</name>
<evidence type="ECO:0000313" key="1">
    <source>
        <dbReference type="EMBL" id="KAJ8126767.1"/>
    </source>
</evidence>
<comment type="caution">
    <text evidence="1">The sequence shown here is derived from an EMBL/GenBank/DDBJ whole genome shotgun (WGS) entry which is preliminary data.</text>
</comment>
<evidence type="ECO:0000313" key="2">
    <source>
        <dbReference type="Proteomes" id="UP001153332"/>
    </source>
</evidence>
<organism evidence="1 2">
    <name type="scientific">Lasiodiplodia mahajangana</name>
    <dbReference type="NCBI Taxonomy" id="1108764"/>
    <lineage>
        <taxon>Eukaryota</taxon>
        <taxon>Fungi</taxon>
        <taxon>Dikarya</taxon>
        <taxon>Ascomycota</taxon>
        <taxon>Pezizomycotina</taxon>
        <taxon>Dothideomycetes</taxon>
        <taxon>Dothideomycetes incertae sedis</taxon>
        <taxon>Botryosphaeriales</taxon>
        <taxon>Botryosphaeriaceae</taxon>
        <taxon>Lasiodiplodia</taxon>
    </lineage>
</organism>
<sequence>MPRFLRRPARSIKVNHRAPHLHNLRKSPSKRKSIVLKPQLSPIVIKAPIRKKSPYRSSNTNMDQASIESDLFGIGAWTYDQFSKDKGSKKVKKGGDGSKKRPKKEDSLEGTKKSKTQSRRWVCQTHNSA</sequence>